<dbReference type="Proteomes" id="UP001501444">
    <property type="component" value="Unassembled WGS sequence"/>
</dbReference>
<evidence type="ECO:0008006" key="4">
    <source>
        <dbReference type="Google" id="ProtNLM"/>
    </source>
</evidence>
<evidence type="ECO:0000256" key="1">
    <source>
        <dbReference type="SAM" id="MobiDB-lite"/>
    </source>
</evidence>
<dbReference type="EMBL" id="BAAARV010000066">
    <property type="protein sequence ID" value="GAA2367276.1"/>
    <property type="molecule type" value="Genomic_DNA"/>
</dbReference>
<evidence type="ECO:0000313" key="3">
    <source>
        <dbReference type="Proteomes" id="UP001501444"/>
    </source>
</evidence>
<reference evidence="3" key="1">
    <citation type="journal article" date="2019" name="Int. J. Syst. Evol. Microbiol.">
        <title>The Global Catalogue of Microorganisms (GCM) 10K type strain sequencing project: providing services to taxonomists for standard genome sequencing and annotation.</title>
        <authorList>
            <consortium name="The Broad Institute Genomics Platform"/>
            <consortium name="The Broad Institute Genome Sequencing Center for Infectious Disease"/>
            <person name="Wu L."/>
            <person name="Ma J."/>
        </authorList>
    </citation>
    <scope>NUCLEOTIDE SEQUENCE [LARGE SCALE GENOMIC DNA]</scope>
    <source>
        <strain evidence="3">JCM 3272</strain>
    </source>
</reference>
<feature type="compositionally biased region" description="Basic and acidic residues" evidence="1">
    <location>
        <begin position="361"/>
        <end position="370"/>
    </location>
</feature>
<feature type="region of interest" description="Disordered" evidence="1">
    <location>
        <begin position="182"/>
        <end position="264"/>
    </location>
</feature>
<feature type="region of interest" description="Disordered" evidence="1">
    <location>
        <begin position="309"/>
        <end position="441"/>
    </location>
</feature>
<organism evidence="2 3">
    <name type="scientific">Dactylosporangium salmoneum</name>
    <dbReference type="NCBI Taxonomy" id="53361"/>
    <lineage>
        <taxon>Bacteria</taxon>
        <taxon>Bacillati</taxon>
        <taxon>Actinomycetota</taxon>
        <taxon>Actinomycetes</taxon>
        <taxon>Micromonosporales</taxon>
        <taxon>Micromonosporaceae</taxon>
        <taxon>Dactylosporangium</taxon>
    </lineage>
</organism>
<dbReference type="RefSeq" id="WP_344616536.1">
    <property type="nucleotide sequence ID" value="NZ_BAAARV010000066.1"/>
</dbReference>
<gene>
    <name evidence="2" type="ORF">GCM10010170_066550</name>
</gene>
<comment type="caution">
    <text evidence="2">The sequence shown here is derived from an EMBL/GenBank/DDBJ whole genome shotgun (WGS) entry which is preliminary data.</text>
</comment>
<sequence length="441" mass="46657">MSGTYGNYSVPGMWQMVADENATNNTTHEKAWNEKQQLLGKQIENLTELRKQVAAAWNPDKSAAAQAFLTRIDETVEAMQLARDAAAKVQQTHVTVTGALMDARRQLEPLHASYYDPKAALRTYVKTSTPLSPLLGSLPDGWVPTMGLPDSFGGAVLGLHQDHLDAQARKIMEAADNKVAAATNDTTTIPKMGRLQDGAKPAIPTTQHPGGSRSRPEGSGYLSSPVFDPPPADARTAGGTAPITADPGPFLTGTPTPVASPPVLAPPVPPMPPISAGGPLPTGANPILPLAPGWITETPSGQRALRPGGLIERSPGPSPVVRQLAGEPLGRPTTAGSQFGAPTVRSGIIGHEPGRAGATSEGRHRTDRRVSGRPGPTEPDEHTPAGGWRDRSYEAYARRRTDRDRDPNEQWQVEEGVTPLLEPPPAPSWNDAAPGVIGIDR</sequence>
<name>A0ABP5U333_9ACTN</name>
<feature type="compositionally biased region" description="Basic and acidic residues" evidence="1">
    <location>
        <begin position="379"/>
        <end position="408"/>
    </location>
</feature>
<protein>
    <recommendedName>
        <fullName evidence="4">PPE family domain-containing protein</fullName>
    </recommendedName>
</protein>
<proteinExistence type="predicted"/>
<keyword evidence="3" id="KW-1185">Reference proteome</keyword>
<accession>A0ABP5U333</accession>
<evidence type="ECO:0000313" key="2">
    <source>
        <dbReference type="EMBL" id="GAA2367276.1"/>
    </source>
</evidence>
<feature type="compositionally biased region" description="Low complexity" evidence="1">
    <location>
        <begin position="209"/>
        <end position="220"/>
    </location>
</feature>